<evidence type="ECO:0000313" key="3">
    <source>
        <dbReference type="Proteomes" id="UP000663853"/>
    </source>
</evidence>
<feature type="compositionally biased region" description="Polar residues" evidence="1">
    <location>
        <begin position="26"/>
        <end position="36"/>
    </location>
</feature>
<feature type="region of interest" description="Disordered" evidence="1">
    <location>
        <begin position="1"/>
        <end position="47"/>
    </location>
</feature>
<feature type="region of interest" description="Disordered" evidence="1">
    <location>
        <begin position="155"/>
        <end position="180"/>
    </location>
</feature>
<feature type="region of interest" description="Disordered" evidence="1">
    <location>
        <begin position="264"/>
        <end position="308"/>
    </location>
</feature>
<evidence type="ECO:0000313" key="2">
    <source>
        <dbReference type="EMBL" id="CAE6532722.1"/>
    </source>
</evidence>
<feature type="compositionally biased region" description="Low complexity" evidence="1">
    <location>
        <begin position="1"/>
        <end position="20"/>
    </location>
</feature>
<name>A0A8H3HNN2_9AGAM</name>
<reference evidence="2" key="1">
    <citation type="submission" date="2021-01" db="EMBL/GenBank/DDBJ databases">
        <authorList>
            <person name="Kaushik A."/>
        </authorList>
    </citation>
    <scope>NUCLEOTIDE SEQUENCE</scope>
    <source>
        <strain evidence="2">AG6-10EEA</strain>
    </source>
</reference>
<gene>
    <name evidence="2" type="ORF">RDB_LOCUS170888</name>
</gene>
<organism evidence="2 3">
    <name type="scientific">Rhizoctonia solani</name>
    <dbReference type="NCBI Taxonomy" id="456999"/>
    <lineage>
        <taxon>Eukaryota</taxon>
        <taxon>Fungi</taxon>
        <taxon>Dikarya</taxon>
        <taxon>Basidiomycota</taxon>
        <taxon>Agaricomycotina</taxon>
        <taxon>Agaricomycetes</taxon>
        <taxon>Cantharellales</taxon>
        <taxon>Ceratobasidiaceae</taxon>
        <taxon>Rhizoctonia</taxon>
    </lineage>
</organism>
<comment type="caution">
    <text evidence="2">The sequence shown here is derived from an EMBL/GenBank/DDBJ whole genome shotgun (WGS) entry which is preliminary data.</text>
</comment>
<dbReference type="AlphaFoldDB" id="A0A8H3HNN2"/>
<proteinExistence type="predicted"/>
<evidence type="ECO:0000256" key="1">
    <source>
        <dbReference type="SAM" id="MobiDB-lite"/>
    </source>
</evidence>
<protein>
    <submittedName>
        <fullName evidence="2">Uncharacterized protein</fullName>
    </submittedName>
</protein>
<dbReference type="EMBL" id="CAJMXA010004042">
    <property type="protein sequence ID" value="CAE6532722.1"/>
    <property type="molecule type" value="Genomic_DNA"/>
</dbReference>
<sequence length="562" mass="59966">MSQTHTPTSDVSTSSGSQSSCRRLDSNTTPSPSGGNKSPMLNPRALSNRLAMLEASQALSQASATLSIAAKAMSRAAASLAEVCDYGDEDYVFEDGGSGKVKDWVDSPDWTQSSYNLAPIPATIDEKSYAVNLDEGYKLAKVEEIPPIEAAYEFPQPERPSESEPSATLHYSGPAPVIEVSPPAPEEIIIQASAEASSSRYILNLPTDTASPATETSPPAVPVNKKKKVDLSLWDYTTTDTGGQVELEAQPSKNIYTAPVSAPVPAPVTGKTHVSAKAGQGSSSSNTPQPTKAKTGSGPSQAIPADIQRPKGPTHIILERGFDSLPALCHIAERCAKTVCIYNYPGTVMTTANIATMLKNNTKRPVMIPENAKQDRLAAATNKFNSAPSGILVWASSKKLLKIKGLADSPDIQLVHIGEPSELNADITCPKTTTILAKSNLKQTPNSTSGDYVLDVSNAICNKQGLKSPLQPFREWLRSHLSLDTNARAIYWDWILQRRKQDPNPDAVKIVRLANQFAEEFLLRGRSTKSGDPVGGQVTIAESALKGLKMGPAVQAKVLLVA</sequence>
<feature type="compositionally biased region" description="Polar residues" evidence="1">
    <location>
        <begin position="280"/>
        <end position="300"/>
    </location>
</feature>
<accession>A0A8H3HNN2</accession>
<dbReference type="Proteomes" id="UP000663853">
    <property type="component" value="Unassembled WGS sequence"/>
</dbReference>